<sequence>MDLSTIITHLDNFVTTWEGWDKVINNTAEALGNALGFIGFLGDNPSSSDFAPAMSSLSSK</sequence>
<comment type="caution">
    <text evidence="1">The sequence shown here is derived from an EMBL/GenBank/DDBJ whole genome shotgun (WGS) entry which is preliminary data.</text>
</comment>
<organism evidence="1 2">
    <name type="scientific">Corynebacterium tuberculostearicum</name>
    <dbReference type="NCBI Taxonomy" id="38304"/>
    <lineage>
        <taxon>Bacteria</taxon>
        <taxon>Bacillati</taxon>
        <taxon>Actinomycetota</taxon>
        <taxon>Actinomycetes</taxon>
        <taxon>Mycobacteriales</taxon>
        <taxon>Corynebacteriaceae</taxon>
        <taxon>Corynebacterium</taxon>
    </lineage>
</organism>
<dbReference type="Proteomes" id="UP000603369">
    <property type="component" value="Unassembled WGS sequence"/>
</dbReference>
<dbReference type="AlphaFoldDB" id="A0A8I1HQG0"/>
<accession>A0A8I1HQG0</accession>
<evidence type="ECO:0000313" key="2">
    <source>
        <dbReference type="Proteomes" id="UP000603369"/>
    </source>
</evidence>
<evidence type="ECO:0008006" key="3">
    <source>
        <dbReference type="Google" id="ProtNLM"/>
    </source>
</evidence>
<name>A0A8I1HQG0_9CORY</name>
<keyword evidence="2" id="KW-1185">Reference proteome</keyword>
<dbReference type="RefSeq" id="WP_200435715.1">
    <property type="nucleotide sequence ID" value="NZ_CP175770.1"/>
</dbReference>
<reference evidence="1 2" key="1">
    <citation type="submission" date="2020-12" db="EMBL/GenBank/DDBJ databases">
        <title>Draft genome sequence of the commensal strain Corynebacterium tuberculostearicum MFP09/CIP 102622 isolated from human skin.</title>
        <authorList>
            <person name="Boukerb A.M."/>
            <person name="Janvier X."/>
            <person name="Feuilloley M.G.J."/>
            <person name="Groboillot A."/>
        </authorList>
    </citation>
    <scope>NUCLEOTIDE SEQUENCE [LARGE SCALE GENOMIC DNA]</scope>
    <source>
        <strain evidence="1 2">CIP 102622</strain>
    </source>
</reference>
<protein>
    <recommendedName>
        <fullName evidence="3">Porin</fullName>
    </recommendedName>
</protein>
<gene>
    <name evidence="1" type="ORF">JDP02_05530</name>
</gene>
<proteinExistence type="predicted"/>
<evidence type="ECO:0000313" key="1">
    <source>
        <dbReference type="EMBL" id="MBK3427976.1"/>
    </source>
</evidence>
<dbReference type="EMBL" id="JAEHFL010000007">
    <property type="protein sequence ID" value="MBK3427976.1"/>
    <property type="molecule type" value="Genomic_DNA"/>
</dbReference>